<feature type="non-terminal residue" evidence="1">
    <location>
        <position position="1"/>
    </location>
</feature>
<evidence type="ECO:0000313" key="2">
    <source>
        <dbReference type="Proteomes" id="UP001295444"/>
    </source>
</evidence>
<name>A0AAD1RD08_PELCU</name>
<keyword evidence="2" id="KW-1185">Reference proteome</keyword>
<dbReference type="Proteomes" id="UP001295444">
    <property type="component" value="Chromosome 02"/>
</dbReference>
<evidence type="ECO:0000313" key="1">
    <source>
        <dbReference type="EMBL" id="CAH2248963.1"/>
    </source>
</evidence>
<accession>A0AAD1RD08</accession>
<gene>
    <name evidence="1" type="ORF">PECUL_23A037604</name>
</gene>
<protein>
    <recommendedName>
        <fullName evidence="3">Reverse transcriptase zinc-binding domain-containing protein</fullName>
    </recommendedName>
</protein>
<proteinExistence type="predicted"/>
<organism evidence="1 2">
    <name type="scientific">Pelobates cultripes</name>
    <name type="common">Western spadefoot toad</name>
    <dbReference type="NCBI Taxonomy" id="61616"/>
    <lineage>
        <taxon>Eukaryota</taxon>
        <taxon>Metazoa</taxon>
        <taxon>Chordata</taxon>
        <taxon>Craniata</taxon>
        <taxon>Vertebrata</taxon>
        <taxon>Euteleostomi</taxon>
        <taxon>Amphibia</taxon>
        <taxon>Batrachia</taxon>
        <taxon>Anura</taxon>
        <taxon>Pelobatoidea</taxon>
        <taxon>Pelobatidae</taxon>
        <taxon>Pelobates</taxon>
    </lineage>
</organism>
<evidence type="ECO:0008006" key="3">
    <source>
        <dbReference type="Google" id="ProtNLM"/>
    </source>
</evidence>
<reference evidence="1" key="1">
    <citation type="submission" date="2022-03" db="EMBL/GenBank/DDBJ databases">
        <authorList>
            <person name="Alioto T."/>
            <person name="Alioto T."/>
            <person name="Gomez Garrido J."/>
        </authorList>
    </citation>
    <scope>NUCLEOTIDE SEQUENCE</scope>
</reference>
<sequence>ESLRAIPWLVPYKSVWTPAIHPTVTPTTQVWGKLYQYPDIEPTPSPDYPITKNPLFIPGKGGYQLTPVKGDRKEVDITLKKVMQEGGLVPITHLTEGKIPTLMQRFQYAQLRHFLTTQGLSQWAPRERTKFEKLCAGVKPPPRQTSLCYRLQQTQAFTQLPYFTRLWSEHINGELGEGDWTNIFRTIFHSHSSVPLQEINYKFIAKWYITPADIHKFAPDSSPLCWRCHSHKGTFQHIWWSCGEVSAFWREVWNTVNLVTEMSIPFNPETLLLLHLKTPLRQFKYSLTFFMLTAAKSTIVHKWKSTSLPTTQDWYTKIEYFHEMEELRWGSLDQYHRYHNIWQPWKYFFWGKLAQGQTHIIPSRPKGDPVDRIGAGAV</sequence>
<dbReference type="AlphaFoldDB" id="A0AAD1RD08"/>
<dbReference type="EMBL" id="OW240913">
    <property type="protein sequence ID" value="CAH2248963.1"/>
    <property type="molecule type" value="Genomic_DNA"/>
</dbReference>